<evidence type="ECO:0000256" key="1">
    <source>
        <dbReference type="PROSITE-ProRule" id="PRU00076"/>
    </source>
</evidence>
<keyword evidence="3" id="KW-0812">Transmembrane</keyword>
<dbReference type="InterPro" id="IPR000742">
    <property type="entry name" value="EGF"/>
</dbReference>
<feature type="compositionally biased region" description="Polar residues" evidence="2">
    <location>
        <begin position="223"/>
        <end position="234"/>
    </location>
</feature>
<dbReference type="PANTHER" id="PTHR17178">
    <property type="entry name" value="SECRETORY GRANULE PROTEOGLYCAN CORE PROTEIN"/>
    <property type="match status" value="1"/>
</dbReference>
<organism evidence="5 6">
    <name type="scientific">Emydomyces testavorans</name>
    <dbReference type="NCBI Taxonomy" id="2070801"/>
    <lineage>
        <taxon>Eukaryota</taxon>
        <taxon>Fungi</taxon>
        <taxon>Dikarya</taxon>
        <taxon>Ascomycota</taxon>
        <taxon>Pezizomycotina</taxon>
        <taxon>Eurotiomycetes</taxon>
        <taxon>Eurotiomycetidae</taxon>
        <taxon>Onygenales</taxon>
        <taxon>Nannizziopsiaceae</taxon>
        <taxon>Emydomyces</taxon>
    </lineage>
</organism>
<reference evidence="5" key="1">
    <citation type="submission" date="2023-03" db="EMBL/GenBank/DDBJ databases">
        <title>Emydomyces testavorans Genome Sequence.</title>
        <authorList>
            <person name="Hoyer L."/>
        </authorList>
    </citation>
    <scope>NUCLEOTIDE SEQUENCE</scope>
    <source>
        <strain evidence="5">16-2883</strain>
    </source>
</reference>
<accession>A0AAF0DFF6</accession>
<feature type="disulfide bond" evidence="1">
    <location>
        <begin position="579"/>
        <end position="588"/>
    </location>
</feature>
<feature type="compositionally biased region" description="Basic and acidic residues" evidence="2">
    <location>
        <begin position="384"/>
        <end position="394"/>
    </location>
</feature>
<evidence type="ECO:0000256" key="2">
    <source>
        <dbReference type="SAM" id="MobiDB-lite"/>
    </source>
</evidence>
<dbReference type="PROSITE" id="PS50026">
    <property type="entry name" value="EGF_3"/>
    <property type="match status" value="1"/>
</dbReference>
<feature type="compositionally biased region" description="Polar residues" evidence="2">
    <location>
        <begin position="198"/>
        <end position="207"/>
    </location>
</feature>
<dbReference type="PROSITE" id="PS00022">
    <property type="entry name" value="EGF_1"/>
    <property type="match status" value="1"/>
</dbReference>
<comment type="caution">
    <text evidence="1">Lacks conserved residue(s) required for the propagation of feature annotation.</text>
</comment>
<dbReference type="PANTHER" id="PTHR17178:SF0">
    <property type="entry name" value="SERGLYCIN"/>
    <property type="match status" value="1"/>
</dbReference>
<protein>
    <recommendedName>
        <fullName evidence="4">EGF-like domain-containing protein</fullName>
    </recommendedName>
</protein>
<gene>
    <name evidence="5" type="ORF">PRK78_003009</name>
</gene>
<evidence type="ECO:0000313" key="6">
    <source>
        <dbReference type="Proteomes" id="UP001219355"/>
    </source>
</evidence>
<proteinExistence type="predicted"/>
<feature type="transmembrane region" description="Helical" evidence="3">
    <location>
        <begin position="512"/>
        <end position="537"/>
    </location>
</feature>
<evidence type="ECO:0000313" key="5">
    <source>
        <dbReference type="EMBL" id="WEW57542.1"/>
    </source>
</evidence>
<evidence type="ECO:0000259" key="4">
    <source>
        <dbReference type="PROSITE" id="PS50026"/>
    </source>
</evidence>
<dbReference type="CDD" id="cd00054">
    <property type="entry name" value="EGF_CA"/>
    <property type="match status" value="1"/>
</dbReference>
<dbReference type="Proteomes" id="UP001219355">
    <property type="component" value="Chromosome 2"/>
</dbReference>
<dbReference type="EMBL" id="CP120628">
    <property type="protein sequence ID" value="WEW57542.1"/>
    <property type="molecule type" value="Genomic_DNA"/>
</dbReference>
<feature type="compositionally biased region" description="Polar residues" evidence="2">
    <location>
        <begin position="160"/>
        <end position="172"/>
    </location>
</feature>
<feature type="compositionally biased region" description="Polar residues" evidence="2">
    <location>
        <begin position="306"/>
        <end position="340"/>
    </location>
</feature>
<dbReference type="PROSITE" id="PS01186">
    <property type="entry name" value="EGF_2"/>
    <property type="match status" value="1"/>
</dbReference>
<dbReference type="Gene3D" id="2.10.25.10">
    <property type="entry name" value="Laminin"/>
    <property type="match status" value="1"/>
</dbReference>
<sequence>MSGGRYEDANYGGKGSVRRAREMMQAGLLADRNVDVGRGQGNQSPNRLPARRPPPVPAAFPTVAQGPRGPNMLPPTMPPWPLPDNTAGLREMNKMPDNMAPLDRSTPQGSPRAGTRNGPPPLDASRMQYRQPASILEYQYEDPARRYLQDLTPFLDQGRSPDTLTDPFSSPELSPDRNYLQRNQYFGPPSARRGASSLYPNSPNISPIQEEFLENSPRKPASYASSKVIPSSWGTAPIEGEFRNSSRESLSTSGGDDDVGLVRQASVGKRGKPSLRTINKPQNGQNPENETRRGDDPNFNAREMAPTTTDAGTALGNQQNPSNQLRTRCYSSDSTSSNGSAFDDLEKPPIPTTQFSSSLSDVELKELEAKDGSRAIPRSSLSRLDTKRPPPLDIDAVREAEARGSLTSLPDLIRRATRLASNLDRGKTASRLGVLDKSNGSSDSNNRRSRNSGSISDILASFPPPGHIGTPTAGSRGSAMYNNRVNPSANPPEITVEDTKLPPRCCGMSRCAFIFIIFILFLLISSAVIIPVVLIALPQERDKKDPNKPTSSASVCQKSSPCLNGGVSIGREGSCGCVCVNGFRGPKCAVAGDDSCATVNLNKDYRNATVGNALPRLFEQSEANFSIPLNASKILGLFNKEDLSCTSENALVTFNGANRRRHLVIPGSQNSDLGPDDALISQRYHNRNHVPIARRDDINLLISLNTGPTSTILSISEPSKTIAPPERTSQPAVPPRTSDFARLAVLFILEHTEEIPSATTAHDTIQGFLKLEGSDLKAASNTPMNLKYGEKSFALNFNNHTIQLGNSTGSGRKSGA</sequence>
<name>A0AAF0DFF6_9EURO</name>
<feature type="compositionally biased region" description="Pro residues" evidence="2">
    <location>
        <begin position="72"/>
        <end position="82"/>
    </location>
</feature>
<dbReference type="AlphaFoldDB" id="A0AAF0DFF6"/>
<keyword evidence="3" id="KW-1133">Transmembrane helix</keyword>
<feature type="compositionally biased region" description="Polar residues" evidence="2">
    <location>
        <begin position="276"/>
        <end position="288"/>
    </location>
</feature>
<keyword evidence="3" id="KW-0472">Membrane</keyword>
<keyword evidence="1" id="KW-1015">Disulfide bond</keyword>
<evidence type="ECO:0000256" key="3">
    <source>
        <dbReference type="SAM" id="Phobius"/>
    </source>
</evidence>
<feature type="region of interest" description="Disordered" evidence="2">
    <location>
        <begin position="1"/>
        <end position="394"/>
    </location>
</feature>
<keyword evidence="6" id="KW-1185">Reference proteome</keyword>
<feature type="domain" description="EGF-like" evidence="4">
    <location>
        <begin position="552"/>
        <end position="589"/>
    </location>
</feature>
<feature type="compositionally biased region" description="Polar residues" evidence="2">
    <location>
        <begin position="472"/>
        <end position="488"/>
    </location>
</feature>
<feature type="region of interest" description="Disordered" evidence="2">
    <location>
        <begin position="430"/>
        <end position="495"/>
    </location>
</feature>
<keyword evidence="1" id="KW-0245">EGF-like domain</keyword>
<feature type="compositionally biased region" description="Basic and acidic residues" evidence="2">
    <location>
        <begin position="362"/>
        <end position="373"/>
    </location>
</feature>